<dbReference type="OrthoDB" id="4492681at2759"/>
<proteinExistence type="predicted"/>
<feature type="compositionally biased region" description="Low complexity" evidence="1">
    <location>
        <begin position="370"/>
        <end position="399"/>
    </location>
</feature>
<gene>
    <name evidence="2" type="ORF">ATNIH1004_000336</name>
</gene>
<dbReference type="VEuPathDB" id="FungiDB:EYZ11_009881"/>
<dbReference type="RefSeq" id="XP_033430814.1">
    <property type="nucleotide sequence ID" value="XM_033565057.1"/>
</dbReference>
<dbReference type="GeneID" id="54323038"/>
<name>A0A5M9N2N7_9EURO</name>
<protein>
    <recommendedName>
        <fullName evidence="4">MULE transposase domain-containing protein</fullName>
    </recommendedName>
</protein>
<accession>A0A5M9N2N7</accession>
<organism evidence="2 3">
    <name type="scientific">Aspergillus tanneri</name>
    <dbReference type="NCBI Taxonomy" id="1220188"/>
    <lineage>
        <taxon>Eukaryota</taxon>
        <taxon>Fungi</taxon>
        <taxon>Dikarya</taxon>
        <taxon>Ascomycota</taxon>
        <taxon>Pezizomycotina</taxon>
        <taxon>Eurotiomycetes</taxon>
        <taxon>Eurotiomycetidae</taxon>
        <taxon>Eurotiales</taxon>
        <taxon>Aspergillaceae</taxon>
        <taxon>Aspergillus</taxon>
        <taxon>Aspergillus subgen. Circumdati</taxon>
    </lineage>
</organism>
<dbReference type="Proteomes" id="UP000324241">
    <property type="component" value="Unassembled WGS sequence"/>
</dbReference>
<evidence type="ECO:0000256" key="1">
    <source>
        <dbReference type="SAM" id="MobiDB-lite"/>
    </source>
</evidence>
<evidence type="ECO:0008006" key="4">
    <source>
        <dbReference type="Google" id="ProtNLM"/>
    </source>
</evidence>
<sequence>MRQIREIIQKLQNPELTLTTFLKSPELERLLHEYNQQGLAQLHPSFSNLDSLAAEIKRNQLLLYPAGRDLHGLQYQVLRNEKLQDYVRYIYRDDNRTLIICARKEQLELLYKLESFEVDMSFKRLRCGGLKEIVFATQLPGHSGKIATLLRAFTNRQDEEAYFEVFKHAFQIIKQVTGKKIKFRHHHNGDGIQAIVADMDEGQQKGLGKYLLSVDPQGHLPTHTPEWQLRNILIFCRVHFYRGIDKSLEEYYELIDLLKTNERPQVAEWAVHKDDPVIAAGLNPFCSLIPYKVFTQIRANTNAGEQTHQKSYVWGKYLTVVSAVETGYKLDTQDMDRYYNRENFGIRHTYQNNGLSNRYYKQRQRELRRMQSSSTSSRGRSRVSQSLRQHAIQSSQLQELSSQNHTLSLRIQELEAQSKRKEQVDPIEQELRHKKLRLEVARQEEEIRQLRLANDAQELELRIKQNTTSS</sequence>
<reference evidence="2 3" key="1">
    <citation type="submission" date="2019-08" db="EMBL/GenBank/DDBJ databases">
        <title>The genome sequence of a newly discovered highly antifungal drug resistant Aspergillus species, Aspergillus tanneri NIH 1004.</title>
        <authorList>
            <person name="Mounaud S."/>
            <person name="Singh I."/>
            <person name="Joardar V."/>
            <person name="Pakala S."/>
            <person name="Pakala S."/>
            <person name="Venepally P."/>
            <person name="Chung J.K."/>
            <person name="Losada L."/>
            <person name="Nierman W.C."/>
        </authorList>
    </citation>
    <scope>NUCLEOTIDE SEQUENCE [LARGE SCALE GENOMIC DNA]</scope>
    <source>
        <strain evidence="2 3">NIH1004</strain>
    </source>
</reference>
<comment type="caution">
    <text evidence="2">The sequence shown here is derived from an EMBL/GenBank/DDBJ whole genome shotgun (WGS) entry which is preliminary data.</text>
</comment>
<dbReference type="EMBL" id="QUQM01000002">
    <property type="protein sequence ID" value="KAA8651453.1"/>
    <property type="molecule type" value="Genomic_DNA"/>
</dbReference>
<evidence type="ECO:0000313" key="3">
    <source>
        <dbReference type="Proteomes" id="UP000324241"/>
    </source>
</evidence>
<dbReference type="VEuPathDB" id="FungiDB:EYZ11_005699"/>
<dbReference type="AlphaFoldDB" id="A0A5M9N2N7"/>
<evidence type="ECO:0000313" key="2">
    <source>
        <dbReference type="EMBL" id="KAA8651453.1"/>
    </source>
</evidence>
<feature type="region of interest" description="Disordered" evidence="1">
    <location>
        <begin position="366"/>
        <end position="399"/>
    </location>
</feature>